<dbReference type="Pfam" id="PF00211">
    <property type="entry name" value="Guanylate_cyc"/>
    <property type="match status" value="1"/>
</dbReference>
<proteinExistence type="inferred from homology"/>
<protein>
    <submittedName>
        <fullName evidence="4">Adenylate cyclase</fullName>
    </submittedName>
</protein>
<reference evidence="4 5" key="1">
    <citation type="submission" date="2021-01" db="EMBL/GenBank/DDBJ databases">
        <title>Whole genome shotgun sequence of Cellulomonas oligotrophica NBRC 109435.</title>
        <authorList>
            <person name="Komaki H."/>
            <person name="Tamura T."/>
        </authorList>
    </citation>
    <scope>NUCLEOTIDE SEQUENCE [LARGE SCALE GENOMIC DNA]</scope>
    <source>
        <strain evidence="4 5">NBRC 109435</strain>
    </source>
</reference>
<accession>A0ABQ4DCL1</accession>
<dbReference type="InterPro" id="IPR029787">
    <property type="entry name" value="Nucleotide_cyclase"/>
</dbReference>
<dbReference type="InterPro" id="IPR050697">
    <property type="entry name" value="Adenylyl/Guanylyl_Cyclase_3/4"/>
</dbReference>
<feature type="compositionally biased region" description="Low complexity" evidence="2">
    <location>
        <begin position="25"/>
        <end position="38"/>
    </location>
</feature>
<evidence type="ECO:0000259" key="3">
    <source>
        <dbReference type="PROSITE" id="PS50125"/>
    </source>
</evidence>
<dbReference type="Pfam" id="PF16701">
    <property type="entry name" value="Ad_Cy_reg"/>
    <property type="match status" value="1"/>
</dbReference>
<dbReference type="SUPFAM" id="SSF55073">
    <property type="entry name" value="Nucleotide cyclase"/>
    <property type="match status" value="1"/>
</dbReference>
<comment type="caution">
    <text evidence="4">The sequence shown here is derived from an EMBL/GenBank/DDBJ whole genome shotgun (WGS) entry which is preliminary data.</text>
</comment>
<comment type="similarity">
    <text evidence="1">Belongs to the adenylyl cyclase class-3 family.</text>
</comment>
<gene>
    <name evidence="4" type="ORF">Col01nite_26280</name>
</gene>
<dbReference type="Gene3D" id="3.30.70.1230">
    <property type="entry name" value="Nucleotide cyclase"/>
    <property type="match status" value="1"/>
</dbReference>
<evidence type="ECO:0000313" key="4">
    <source>
        <dbReference type="EMBL" id="GIG33469.1"/>
    </source>
</evidence>
<feature type="region of interest" description="Disordered" evidence="2">
    <location>
        <begin position="1"/>
        <end position="40"/>
    </location>
</feature>
<sequence>MPERDVDYPAAVPGSDDEPLGRPGTGAADASGAPASGTQDDLDTALLGGPRTLTARDVAARHGVEVDRVLLYWRTLGLPAVDPDVRNFTEADAHAFARSVDLSREHGLDLGTVVSLTRALGHTSDRLALWQVEALVEDMAVRYELDDTTARLLVLDRLEELAPVLEAQLVHSWRRQLASIAARYGAEFGDVRGTASDPARLPLARAVGFADMVSFTRRTAGLGSTDLSDFVQRFEAAARDVVAGLGGRVVKTIGDAVLFIADDAATGALIAVGLADAFGGSIDLEAESAPGGLVEGARGVTPVRVGLVWGRVLSRFGDVFGPSVNVAARLTDTAEPSSVLTDPATAQVLAHDPRFTLTAQGERDLAGVGRLEPYRLERAPGVPHELEGLTWSLRPPLAGGR</sequence>
<name>A0ABQ4DCL1_9CELL</name>
<feature type="domain" description="Guanylate cyclase" evidence="3">
    <location>
        <begin position="206"/>
        <end position="331"/>
    </location>
</feature>
<evidence type="ECO:0000313" key="5">
    <source>
        <dbReference type="Proteomes" id="UP000618382"/>
    </source>
</evidence>
<organism evidence="4 5">
    <name type="scientific">Cellulomonas oligotrophica</name>
    <dbReference type="NCBI Taxonomy" id="931536"/>
    <lineage>
        <taxon>Bacteria</taxon>
        <taxon>Bacillati</taxon>
        <taxon>Actinomycetota</taxon>
        <taxon>Actinomycetes</taxon>
        <taxon>Micrococcales</taxon>
        <taxon>Cellulomonadaceae</taxon>
        <taxon>Cellulomonas</taxon>
    </lineage>
</organism>
<dbReference type="PANTHER" id="PTHR43081:SF19">
    <property type="entry name" value="PH-SENSITIVE ADENYLATE CYCLASE RV1264"/>
    <property type="match status" value="1"/>
</dbReference>
<dbReference type="SMART" id="SM00044">
    <property type="entry name" value="CYCc"/>
    <property type="match status" value="1"/>
</dbReference>
<dbReference type="PANTHER" id="PTHR43081">
    <property type="entry name" value="ADENYLATE CYCLASE, TERMINAL-DIFFERENTIATION SPECIFIC-RELATED"/>
    <property type="match status" value="1"/>
</dbReference>
<dbReference type="InterPro" id="IPR001054">
    <property type="entry name" value="A/G_cyclase"/>
</dbReference>
<keyword evidence="5" id="KW-1185">Reference proteome</keyword>
<dbReference type="EMBL" id="BONN01000007">
    <property type="protein sequence ID" value="GIG33469.1"/>
    <property type="molecule type" value="Genomic_DNA"/>
</dbReference>
<dbReference type="InterPro" id="IPR032026">
    <property type="entry name" value="Ad_Cy_reg"/>
</dbReference>
<dbReference type="Proteomes" id="UP000618382">
    <property type="component" value="Unassembled WGS sequence"/>
</dbReference>
<evidence type="ECO:0000256" key="2">
    <source>
        <dbReference type="SAM" id="MobiDB-lite"/>
    </source>
</evidence>
<dbReference type="PROSITE" id="PS50125">
    <property type="entry name" value="GUANYLATE_CYCLASE_2"/>
    <property type="match status" value="1"/>
</dbReference>
<dbReference type="CDD" id="cd07302">
    <property type="entry name" value="CHD"/>
    <property type="match status" value="1"/>
</dbReference>
<evidence type="ECO:0000256" key="1">
    <source>
        <dbReference type="ARBA" id="ARBA00005381"/>
    </source>
</evidence>